<evidence type="ECO:0000256" key="9">
    <source>
        <dbReference type="SAM" id="Phobius"/>
    </source>
</evidence>
<dbReference type="PANTHER" id="PTHR33989:SF11">
    <property type="entry name" value="LICHENAN PERMEASE IIC COMPONENT"/>
    <property type="match status" value="1"/>
</dbReference>
<dbReference type="Pfam" id="PF02378">
    <property type="entry name" value="PTS_EIIC"/>
    <property type="match status" value="1"/>
</dbReference>
<organism evidence="11 12">
    <name type="scientific">Bombilactobacillus bombi</name>
    <dbReference type="NCBI Taxonomy" id="1303590"/>
    <lineage>
        <taxon>Bacteria</taxon>
        <taxon>Bacillati</taxon>
        <taxon>Bacillota</taxon>
        <taxon>Bacilli</taxon>
        <taxon>Lactobacillales</taxon>
        <taxon>Lactobacillaceae</taxon>
        <taxon>Bombilactobacillus</taxon>
    </lineage>
</organism>
<dbReference type="EMBL" id="QOCR01000001">
    <property type="protein sequence ID" value="RHW52154.1"/>
    <property type="molecule type" value="Genomic_DNA"/>
</dbReference>
<dbReference type="InterPro" id="IPR004501">
    <property type="entry name" value="PTS_EIIC_3"/>
</dbReference>
<feature type="transmembrane region" description="Helical" evidence="9">
    <location>
        <begin position="287"/>
        <end position="306"/>
    </location>
</feature>
<dbReference type="NCBIfam" id="TIGR00410">
    <property type="entry name" value="lacE"/>
    <property type="match status" value="1"/>
</dbReference>
<name>A0A417ZJI1_9LACO</name>
<sequence length="428" mass="46266">MSEKSSNFLNTKLIPFFNKIAASRHLVALRDGMTAAVPMIIIGSVFMIIAQFPIQGYQTFMAHTFGANWATIVQYPTNASFHIMGLIAVAGISYNLAKSYKIDAFSAMIVGIGAFILTIPLKTDKAGDLWVPLKQLDSSGLFIAMIVGLFITDFYVWLVHKNLTIKMPDTVPPAVSNSFAALFPGALSLLLVWVVRLAVEATPMKSIPNVITFFLAGPLGSVSNTLGGALVIEFVVCILWLFGIHGANAISGVVDPILYAAMAQNATAHAAGHILPNIVTKPFFDNFVRIGGCGATIGLALLIAFASKSKEFKTLGELIVGPSFFNINEPVIFGVPIVLNYKMAIPFILAPLMNITVAYTSMKIGIVAKTSGVYIPWTTPPIISGFLATNHISGSVLQVVEIVMDIAIYFFFFKSLDNEKYKQEQLAK</sequence>
<comment type="caution">
    <text evidence="11">The sequence shown here is derived from an EMBL/GenBank/DDBJ whole genome shotgun (WGS) entry which is preliminary data.</text>
</comment>
<feature type="transmembrane region" description="Helical" evidence="9">
    <location>
        <begin position="33"/>
        <end position="54"/>
    </location>
</feature>
<evidence type="ECO:0000256" key="2">
    <source>
        <dbReference type="ARBA" id="ARBA00022448"/>
    </source>
</evidence>
<keyword evidence="3 8" id="KW-1003">Cell membrane</keyword>
<feature type="transmembrane region" description="Helical" evidence="9">
    <location>
        <begin position="141"/>
        <end position="158"/>
    </location>
</feature>
<evidence type="ECO:0000313" key="11">
    <source>
        <dbReference type="EMBL" id="RHW52154.1"/>
    </source>
</evidence>
<keyword evidence="4 8" id="KW-0762">Sugar transport</keyword>
<dbReference type="Proteomes" id="UP000284109">
    <property type="component" value="Unassembled WGS sequence"/>
</dbReference>
<feature type="transmembrane region" description="Helical" evidence="9">
    <location>
        <begin position="79"/>
        <end position="97"/>
    </location>
</feature>
<evidence type="ECO:0000313" key="12">
    <source>
        <dbReference type="Proteomes" id="UP000284109"/>
    </source>
</evidence>
<dbReference type="InterPro" id="IPR051088">
    <property type="entry name" value="PTS_Sugar-EIIC/EIIB"/>
</dbReference>
<dbReference type="NCBIfam" id="TIGR00359">
    <property type="entry name" value="cello_pts_IIC"/>
    <property type="match status" value="1"/>
</dbReference>
<evidence type="ECO:0000256" key="1">
    <source>
        <dbReference type="ARBA" id="ARBA00004651"/>
    </source>
</evidence>
<keyword evidence="5 9" id="KW-0812">Transmembrane</keyword>
<comment type="function">
    <text evidence="8">The phosphoenolpyruvate-dependent sugar phosphotransferase system (PTS), a major carbohydrate active -transport system, catalyzes the phosphorylation of incoming sugar substrates concomitant with their translocation across the cell membrane.</text>
</comment>
<evidence type="ECO:0000256" key="7">
    <source>
        <dbReference type="ARBA" id="ARBA00023136"/>
    </source>
</evidence>
<gene>
    <name evidence="11" type="primary">celB</name>
    <name evidence="11" type="ORF">DS831_02175</name>
</gene>
<evidence type="ECO:0000256" key="4">
    <source>
        <dbReference type="ARBA" id="ARBA00022597"/>
    </source>
</evidence>
<feature type="transmembrane region" description="Helical" evidence="9">
    <location>
        <begin position="179"/>
        <end position="199"/>
    </location>
</feature>
<reference evidence="11 12" key="1">
    <citation type="submission" date="2018-07" db="EMBL/GenBank/DDBJ databases">
        <title>Genome sequences of six Lactobacillus spp. isolated from bumble bee guts.</title>
        <authorList>
            <person name="Motta E.V.S."/>
            <person name="Moran N.A."/>
        </authorList>
    </citation>
    <scope>NUCLEOTIDE SEQUENCE [LARGE SCALE GENOMIC DNA]</scope>
    <source>
        <strain evidence="11 12">BI-1.1</strain>
    </source>
</reference>
<evidence type="ECO:0000256" key="5">
    <source>
        <dbReference type="ARBA" id="ARBA00022692"/>
    </source>
</evidence>
<dbReference type="InterPro" id="IPR004796">
    <property type="entry name" value="PTS_IIC_cello"/>
</dbReference>
<keyword evidence="2 8" id="KW-0813">Transport</keyword>
<proteinExistence type="predicted"/>
<dbReference type="GO" id="GO:0008982">
    <property type="term" value="F:protein-N(PI)-phosphohistidine-sugar phosphotransferase activity"/>
    <property type="evidence" value="ECO:0007669"/>
    <property type="project" value="UniProtKB-UniRule"/>
</dbReference>
<keyword evidence="6 9" id="KW-1133">Transmembrane helix</keyword>
<keyword evidence="7 8" id="KW-0472">Membrane</keyword>
<comment type="subcellular location">
    <subcellularLocation>
        <location evidence="1">Cell membrane</location>
        <topology evidence="1">Multi-pass membrane protein</topology>
    </subcellularLocation>
</comment>
<dbReference type="AlphaFoldDB" id="A0A417ZJI1"/>
<feature type="domain" description="PTS EIIC type-3" evidence="10">
    <location>
        <begin position="9"/>
        <end position="412"/>
    </location>
</feature>
<feature type="transmembrane region" description="Helical" evidence="9">
    <location>
        <begin position="104"/>
        <end position="121"/>
    </location>
</feature>
<evidence type="ECO:0000256" key="8">
    <source>
        <dbReference type="PIRNR" id="PIRNR006351"/>
    </source>
</evidence>
<evidence type="ECO:0000259" key="10">
    <source>
        <dbReference type="PROSITE" id="PS51105"/>
    </source>
</evidence>
<dbReference type="PANTHER" id="PTHR33989">
    <property type="match status" value="1"/>
</dbReference>
<keyword evidence="12" id="KW-1185">Reference proteome</keyword>
<dbReference type="RefSeq" id="WP_118899937.1">
    <property type="nucleotide sequence ID" value="NZ_JBHLWZ010000002.1"/>
</dbReference>
<accession>A0A417ZJI1</accession>
<dbReference type="InterPro" id="IPR003352">
    <property type="entry name" value="PTS_EIIC"/>
</dbReference>
<protein>
    <recommendedName>
        <fullName evidence="8">Permease IIC component</fullName>
    </recommendedName>
</protein>
<feature type="transmembrane region" description="Helical" evidence="9">
    <location>
        <begin position="219"/>
        <end position="244"/>
    </location>
</feature>
<evidence type="ECO:0000256" key="3">
    <source>
        <dbReference type="ARBA" id="ARBA00022475"/>
    </source>
</evidence>
<dbReference type="GO" id="GO:0005886">
    <property type="term" value="C:plasma membrane"/>
    <property type="evidence" value="ECO:0007669"/>
    <property type="project" value="UniProtKB-SubCell"/>
</dbReference>
<dbReference type="PIRSF" id="PIRSF006351">
    <property type="entry name" value="PTS_EIIC-Cellobiose"/>
    <property type="match status" value="1"/>
</dbReference>
<dbReference type="OrthoDB" id="1550290at2"/>
<feature type="transmembrane region" description="Helical" evidence="9">
    <location>
        <begin position="372"/>
        <end position="389"/>
    </location>
</feature>
<dbReference type="GO" id="GO:0009401">
    <property type="term" value="P:phosphoenolpyruvate-dependent sugar phosphotransferase system"/>
    <property type="evidence" value="ECO:0007669"/>
    <property type="project" value="InterPro"/>
</dbReference>
<dbReference type="GO" id="GO:1901264">
    <property type="term" value="P:carbohydrate derivative transport"/>
    <property type="evidence" value="ECO:0007669"/>
    <property type="project" value="TreeGrafter"/>
</dbReference>
<dbReference type="PROSITE" id="PS51105">
    <property type="entry name" value="PTS_EIIC_TYPE_3"/>
    <property type="match status" value="1"/>
</dbReference>
<evidence type="ECO:0000256" key="6">
    <source>
        <dbReference type="ARBA" id="ARBA00022989"/>
    </source>
</evidence>
<feature type="transmembrane region" description="Helical" evidence="9">
    <location>
        <begin position="395"/>
        <end position="413"/>
    </location>
</feature>